<keyword evidence="6" id="KW-1185">Reference proteome</keyword>
<dbReference type="PANTHER" id="PTHR12151">
    <property type="entry name" value="ELECTRON TRANSPORT PROTIN SCO1/SENC FAMILY MEMBER"/>
    <property type="match status" value="1"/>
</dbReference>
<evidence type="ECO:0000313" key="6">
    <source>
        <dbReference type="Proteomes" id="UP001500552"/>
    </source>
</evidence>
<organism evidence="5 6">
    <name type="scientific">Pontibacter saemangeumensis</name>
    <dbReference type="NCBI Taxonomy" id="1084525"/>
    <lineage>
        <taxon>Bacteria</taxon>
        <taxon>Pseudomonadati</taxon>
        <taxon>Bacteroidota</taxon>
        <taxon>Cytophagia</taxon>
        <taxon>Cytophagales</taxon>
        <taxon>Hymenobacteraceae</taxon>
        <taxon>Pontibacter</taxon>
    </lineage>
</organism>
<feature type="domain" description="Thioredoxin" evidence="4">
    <location>
        <begin position="59"/>
        <end position="223"/>
    </location>
</feature>
<evidence type="ECO:0000256" key="1">
    <source>
        <dbReference type="ARBA" id="ARBA00010996"/>
    </source>
</evidence>
<dbReference type="Pfam" id="PF02630">
    <property type="entry name" value="SCO1-SenC"/>
    <property type="match status" value="1"/>
</dbReference>
<evidence type="ECO:0000256" key="2">
    <source>
        <dbReference type="ARBA" id="ARBA00023008"/>
    </source>
</evidence>
<sequence length="230" mass="25450">MSNNSKYLAIRKGVIAAAVVLSAGLASGCSESGANGKTLPILGEREAVERELNGKTVVDTLYHQIPDFAFVDQDSQQVTQQTVEGKIYVTDFFFTSCPSICPKMKSQMLRVYEKFEDNPDLLLLSHSIDPQHDTVAVLKDYAERLGVKAEKWHFLTGEKDSIYDIAMKYLVAVQEEGDAASGGFTHGGHFVLVDGQRRIRGVYDGTKEASVDQLIQDIPLLLNEKRHAKK</sequence>
<dbReference type="SUPFAM" id="SSF52833">
    <property type="entry name" value="Thioredoxin-like"/>
    <property type="match status" value="1"/>
</dbReference>
<comment type="caution">
    <text evidence="5">The sequence shown here is derived from an EMBL/GenBank/DDBJ whole genome shotgun (WGS) entry which is preliminary data.</text>
</comment>
<comment type="similarity">
    <text evidence="1">Belongs to the SCO1/2 family.</text>
</comment>
<feature type="chain" id="PRO_5046575405" evidence="3">
    <location>
        <begin position="29"/>
        <end position="230"/>
    </location>
</feature>
<dbReference type="InterPro" id="IPR036249">
    <property type="entry name" value="Thioredoxin-like_sf"/>
</dbReference>
<evidence type="ECO:0000259" key="4">
    <source>
        <dbReference type="PROSITE" id="PS51352"/>
    </source>
</evidence>
<accession>A0ABP8L9Y9</accession>
<dbReference type="CDD" id="cd02968">
    <property type="entry name" value="SCO"/>
    <property type="match status" value="1"/>
</dbReference>
<dbReference type="PANTHER" id="PTHR12151:SF25">
    <property type="entry name" value="LINALOOL DEHYDRATASE_ISOMERASE DOMAIN-CONTAINING PROTEIN"/>
    <property type="match status" value="1"/>
</dbReference>
<gene>
    <name evidence="5" type="ORF">GCM10023188_06310</name>
</gene>
<reference evidence="6" key="1">
    <citation type="journal article" date="2019" name="Int. J. Syst. Evol. Microbiol.">
        <title>The Global Catalogue of Microorganisms (GCM) 10K type strain sequencing project: providing services to taxonomists for standard genome sequencing and annotation.</title>
        <authorList>
            <consortium name="The Broad Institute Genomics Platform"/>
            <consortium name="The Broad Institute Genome Sequencing Center for Infectious Disease"/>
            <person name="Wu L."/>
            <person name="Ma J."/>
        </authorList>
    </citation>
    <scope>NUCLEOTIDE SEQUENCE [LARGE SCALE GENOMIC DNA]</scope>
    <source>
        <strain evidence="6">JCM 17926</strain>
    </source>
</reference>
<keyword evidence="3" id="KW-0732">Signal</keyword>
<name>A0ABP8L9Y9_9BACT</name>
<dbReference type="InterPro" id="IPR003782">
    <property type="entry name" value="SCO1/SenC"/>
</dbReference>
<keyword evidence="2" id="KW-0186">Copper</keyword>
<proteinExistence type="inferred from homology"/>
<evidence type="ECO:0000256" key="3">
    <source>
        <dbReference type="SAM" id="SignalP"/>
    </source>
</evidence>
<protein>
    <submittedName>
        <fullName evidence="5">SCO family protein</fullName>
    </submittedName>
</protein>
<dbReference type="PROSITE" id="PS51352">
    <property type="entry name" value="THIOREDOXIN_2"/>
    <property type="match status" value="1"/>
</dbReference>
<feature type="signal peptide" evidence="3">
    <location>
        <begin position="1"/>
        <end position="28"/>
    </location>
</feature>
<dbReference type="InterPro" id="IPR013766">
    <property type="entry name" value="Thioredoxin_domain"/>
</dbReference>
<dbReference type="RefSeq" id="WP_345156715.1">
    <property type="nucleotide sequence ID" value="NZ_BAABHC010000002.1"/>
</dbReference>
<evidence type="ECO:0000313" key="5">
    <source>
        <dbReference type="EMBL" id="GAA4425398.1"/>
    </source>
</evidence>
<dbReference type="PROSITE" id="PS51257">
    <property type="entry name" value="PROKAR_LIPOPROTEIN"/>
    <property type="match status" value="1"/>
</dbReference>
<dbReference type="Gene3D" id="3.40.30.10">
    <property type="entry name" value="Glutaredoxin"/>
    <property type="match status" value="1"/>
</dbReference>
<dbReference type="EMBL" id="BAABHC010000002">
    <property type="protein sequence ID" value="GAA4425398.1"/>
    <property type="molecule type" value="Genomic_DNA"/>
</dbReference>
<dbReference type="Proteomes" id="UP001500552">
    <property type="component" value="Unassembled WGS sequence"/>
</dbReference>